<dbReference type="Proteomes" id="UP001142292">
    <property type="component" value="Unassembled WGS sequence"/>
</dbReference>
<name>A0ABQ5SXR1_9ACTN</name>
<accession>A0ABQ5SXR1</accession>
<proteinExistence type="predicted"/>
<protein>
    <submittedName>
        <fullName evidence="1">Uncharacterized protein</fullName>
    </submittedName>
</protein>
<sequence length="52" mass="6795">MLKWELHKGRWRAWVIWVDTTYQRPEIRWDWLSVKEMRPAKRDINVWNDRWR</sequence>
<dbReference type="EMBL" id="BSEL01000005">
    <property type="protein sequence ID" value="GLJ68264.1"/>
    <property type="molecule type" value="Genomic_DNA"/>
</dbReference>
<organism evidence="1 2">
    <name type="scientific">Nocardioides luteus</name>
    <dbReference type="NCBI Taxonomy" id="1844"/>
    <lineage>
        <taxon>Bacteria</taxon>
        <taxon>Bacillati</taxon>
        <taxon>Actinomycetota</taxon>
        <taxon>Actinomycetes</taxon>
        <taxon>Propionibacteriales</taxon>
        <taxon>Nocardioidaceae</taxon>
        <taxon>Nocardioides</taxon>
    </lineage>
</organism>
<keyword evidence="2" id="KW-1185">Reference proteome</keyword>
<evidence type="ECO:0000313" key="1">
    <source>
        <dbReference type="EMBL" id="GLJ68264.1"/>
    </source>
</evidence>
<evidence type="ECO:0000313" key="2">
    <source>
        <dbReference type="Proteomes" id="UP001142292"/>
    </source>
</evidence>
<reference evidence="1" key="2">
    <citation type="submission" date="2023-01" db="EMBL/GenBank/DDBJ databases">
        <authorList>
            <person name="Sun Q."/>
            <person name="Evtushenko L."/>
        </authorList>
    </citation>
    <scope>NUCLEOTIDE SEQUENCE</scope>
    <source>
        <strain evidence="1">VKM Ac-1246</strain>
    </source>
</reference>
<gene>
    <name evidence="1" type="ORF">GCM10017579_23000</name>
</gene>
<comment type="caution">
    <text evidence="1">The sequence shown here is derived from an EMBL/GenBank/DDBJ whole genome shotgun (WGS) entry which is preliminary data.</text>
</comment>
<reference evidence="1" key="1">
    <citation type="journal article" date="2014" name="Int. J. Syst. Evol. Microbiol.">
        <title>Complete genome of a new Firmicutes species belonging to the dominant human colonic microbiota ('Ruminococcus bicirculans') reveals two chromosomes and a selective capacity to utilize plant glucans.</title>
        <authorList>
            <consortium name="NISC Comparative Sequencing Program"/>
            <person name="Wegmann U."/>
            <person name="Louis P."/>
            <person name="Goesmann A."/>
            <person name="Henrissat B."/>
            <person name="Duncan S.H."/>
            <person name="Flint H.J."/>
        </authorList>
    </citation>
    <scope>NUCLEOTIDE SEQUENCE</scope>
    <source>
        <strain evidence="1">VKM Ac-1246</strain>
    </source>
</reference>